<evidence type="ECO:0000313" key="2">
    <source>
        <dbReference type="Proteomes" id="UP000054538"/>
    </source>
</evidence>
<dbReference type="STRING" id="930991.A0A0D0DGS1"/>
<dbReference type="HOGENOM" id="CLU_065614_3_1_1"/>
<reference evidence="1 2" key="1">
    <citation type="submission" date="2014-04" db="EMBL/GenBank/DDBJ databases">
        <authorList>
            <consortium name="DOE Joint Genome Institute"/>
            <person name="Kuo A."/>
            <person name="Kohler A."/>
            <person name="Jargeat P."/>
            <person name="Nagy L.G."/>
            <person name="Floudas D."/>
            <person name="Copeland A."/>
            <person name="Barry K.W."/>
            <person name="Cichocki N."/>
            <person name="Veneault-Fourrey C."/>
            <person name="LaButti K."/>
            <person name="Lindquist E.A."/>
            <person name="Lipzen A."/>
            <person name="Lundell T."/>
            <person name="Morin E."/>
            <person name="Murat C."/>
            <person name="Sun H."/>
            <person name="Tunlid A."/>
            <person name="Henrissat B."/>
            <person name="Grigoriev I.V."/>
            <person name="Hibbett D.S."/>
            <person name="Martin F."/>
            <person name="Nordberg H.P."/>
            <person name="Cantor M.N."/>
            <person name="Hua S.X."/>
        </authorList>
    </citation>
    <scope>NUCLEOTIDE SEQUENCE [LARGE SCALE GENOMIC DNA]</scope>
    <source>
        <strain evidence="1 2">Ve08.2h10</strain>
    </source>
</reference>
<dbReference type="EMBL" id="KN825581">
    <property type="protein sequence ID" value="KIK84151.1"/>
    <property type="molecule type" value="Genomic_DNA"/>
</dbReference>
<proteinExistence type="predicted"/>
<name>A0A0D0DGS1_9AGAM</name>
<dbReference type="AlphaFoldDB" id="A0A0D0DGS1"/>
<dbReference type="InParanoid" id="A0A0D0DGS1"/>
<feature type="non-terminal residue" evidence="1">
    <location>
        <position position="1"/>
    </location>
</feature>
<reference evidence="2" key="2">
    <citation type="submission" date="2015-01" db="EMBL/GenBank/DDBJ databases">
        <title>Evolutionary Origins and Diversification of the Mycorrhizal Mutualists.</title>
        <authorList>
            <consortium name="DOE Joint Genome Institute"/>
            <consortium name="Mycorrhizal Genomics Consortium"/>
            <person name="Kohler A."/>
            <person name="Kuo A."/>
            <person name="Nagy L.G."/>
            <person name="Floudas D."/>
            <person name="Copeland A."/>
            <person name="Barry K.W."/>
            <person name="Cichocki N."/>
            <person name="Veneault-Fourrey C."/>
            <person name="LaButti K."/>
            <person name="Lindquist E.A."/>
            <person name="Lipzen A."/>
            <person name="Lundell T."/>
            <person name="Morin E."/>
            <person name="Murat C."/>
            <person name="Riley R."/>
            <person name="Ohm R."/>
            <person name="Sun H."/>
            <person name="Tunlid A."/>
            <person name="Henrissat B."/>
            <person name="Grigoriev I.V."/>
            <person name="Hibbett D.S."/>
            <person name="Martin F."/>
        </authorList>
    </citation>
    <scope>NUCLEOTIDE SEQUENCE [LARGE SCALE GENOMIC DNA]</scope>
    <source>
        <strain evidence="2">Ve08.2h10</strain>
    </source>
</reference>
<gene>
    <name evidence="1" type="ORF">PAXRUDRAFT_152958</name>
</gene>
<dbReference type="OrthoDB" id="2686745at2759"/>
<protein>
    <submittedName>
        <fullName evidence="1">Uncharacterized protein</fullName>
    </submittedName>
</protein>
<organism evidence="1 2">
    <name type="scientific">Paxillus rubicundulus Ve08.2h10</name>
    <dbReference type="NCBI Taxonomy" id="930991"/>
    <lineage>
        <taxon>Eukaryota</taxon>
        <taxon>Fungi</taxon>
        <taxon>Dikarya</taxon>
        <taxon>Basidiomycota</taxon>
        <taxon>Agaricomycotina</taxon>
        <taxon>Agaricomycetes</taxon>
        <taxon>Agaricomycetidae</taxon>
        <taxon>Boletales</taxon>
        <taxon>Paxilineae</taxon>
        <taxon>Paxillaceae</taxon>
        <taxon>Paxillus</taxon>
    </lineage>
</organism>
<evidence type="ECO:0000313" key="1">
    <source>
        <dbReference type="EMBL" id="KIK84151.1"/>
    </source>
</evidence>
<sequence length="116" mass="13565">PKPEGESRRPSRGGYNLEAQLAWNATSFSKLRKFVHPSIKQYLDTTKCKYWQRNQAIQLVIQGTCKVFPDLDDCQSCWPVHTLMQLQLKYTLGRTRMSQWINMGDVKEKRAKNNTM</sequence>
<dbReference type="Proteomes" id="UP000054538">
    <property type="component" value="Unassembled WGS sequence"/>
</dbReference>
<accession>A0A0D0DGS1</accession>
<keyword evidence="2" id="KW-1185">Reference proteome</keyword>